<comment type="caution">
    <text evidence="3">The sequence shown here is derived from an EMBL/GenBank/DDBJ whole genome shotgun (WGS) entry which is preliminary data.</text>
</comment>
<dbReference type="EMBL" id="MHLO01000026">
    <property type="protein sequence ID" value="OGZ12000.1"/>
    <property type="molecule type" value="Genomic_DNA"/>
</dbReference>
<protein>
    <recommendedName>
        <fullName evidence="2">Methylated-DNA-[protein]-cysteine S-methyltransferase DNA binding domain-containing protein</fullName>
    </recommendedName>
</protein>
<dbReference type="AlphaFoldDB" id="A0A1G2DGK8"/>
<dbReference type="Gene3D" id="1.10.10.10">
    <property type="entry name" value="Winged helix-like DNA-binding domain superfamily/Winged helix DNA-binding domain"/>
    <property type="match status" value="1"/>
</dbReference>
<gene>
    <name evidence="3" type="ORF">A3C93_01340</name>
</gene>
<dbReference type="InterPro" id="IPR036388">
    <property type="entry name" value="WH-like_DNA-bd_sf"/>
</dbReference>
<evidence type="ECO:0000313" key="4">
    <source>
        <dbReference type="Proteomes" id="UP000178636"/>
    </source>
</evidence>
<accession>A0A1G2DGK8</accession>
<dbReference type="PANTHER" id="PTHR42942">
    <property type="entry name" value="6-O-METHYLGUANINE DNA METHYLTRANSFERASE"/>
    <property type="match status" value="1"/>
</dbReference>
<dbReference type="Pfam" id="PF01035">
    <property type="entry name" value="DNA_binding_1"/>
    <property type="match status" value="1"/>
</dbReference>
<sequence>MHKIPVKHLPTFSERVLKAALFIPRGRVSTYGRIARVAGAGPMAAQSITTILGKAYDAGERGIPFHRIVYADGRIWISERYRKERMKLYKKEGIKVDKQSRIENFADVFYGF</sequence>
<dbReference type="CDD" id="cd06445">
    <property type="entry name" value="ATase"/>
    <property type="match status" value="1"/>
</dbReference>
<feature type="domain" description="Methylated-DNA-[protein]-cysteine S-methyltransferase DNA binding" evidence="2">
    <location>
        <begin position="12"/>
        <end position="93"/>
    </location>
</feature>
<dbReference type="SUPFAM" id="SSF46767">
    <property type="entry name" value="Methylated DNA-protein cysteine methyltransferase, C-terminal domain"/>
    <property type="match status" value="1"/>
</dbReference>
<dbReference type="InterPro" id="IPR014048">
    <property type="entry name" value="MethylDNA_cys_MeTrfase_DNA-bd"/>
</dbReference>
<evidence type="ECO:0000313" key="3">
    <source>
        <dbReference type="EMBL" id="OGZ12000.1"/>
    </source>
</evidence>
<dbReference type="InterPro" id="IPR052520">
    <property type="entry name" value="ATL_DNA_repair"/>
</dbReference>
<proteinExistence type="predicted"/>
<dbReference type="STRING" id="1798664.A3C93_01340"/>
<dbReference type="Proteomes" id="UP000178636">
    <property type="component" value="Unassembled WGS sequence"/>
</dbReference>
<name>A0A1G2DGK8_9BACT</name>
<dbReference type="GO" id="GO:0003824">
    <property type="term" value="F:catalytic activity"/>
    <property type="evidence" value="ECO:0007669"/>
    <property type="project" value="InterPro"/>
</dbReference>
<keyword evidence="1" id="KW-0227">DNA damage</keyword>
<organism evidence="3 4">
    <name type="scientific">Candidatus Lloydbacteria bacterium RIFCSPHIGHO2_02_FULL_54_17</name>
    <dbReference type="NCBI Taxonomy" id="1798664"/>
    <lineage>
        <taxon>Bacteria</taxon>
        <taxon>Candidatus Lloydiibacteriota</taxon>
    </lineage>
</organism>
<evidence type="ECO:0000259" key="2">
    <source>
        <dbReference type="Pfam" id="PF01035"/>
    </source>
</evidence>
<reference evidence="3 4" key="1">
    <citation type="journal article" date="2016" name="Nat. Commun.">
        <title>Thousands of microbial genomes shed light on interconnected biogeochemical processes in an aquifer system.</title>
        <authorList>
            <person name="Anantharaman K."/>
            <person name="Brown C.T."/>
            <person name="Hug L.A."/>
            <person name="Sharon I."/>
            <person name="Castelle C.J."/>
            <person name="Probst A.J."/>
            <person name="Thomas B.C."/>
            <person name="Singh A."/>
            <person name="Wilkins M.J."/>
            <person name="Karaoz U."/>
            <person name="Brodie E.L."/>
            <person name="Williams K.H."/>
            <person name="Hubbard S.S."/>
            <person name="Banfield J.F."/>
        </authorList>
    </citation>
    <scope>NUCLEOTIDE SEQUENCE [LARGE SCALE GENOMIC DNA]</scope>
</reference>
<evidence type="ECO:0000256" key="1">
    <source>
        <dbReference type="ARBA" id="ARBA00022763"/>
    </source>
</evidence>
<dbReference type="PANTHER" id="PTHR42942:SF1">
    <property type="entry name" value="ALKYLTRANSFERASE-LIKE PROTEIN 1"/>
    <property type="match status" value="1"/>
</dbReference>
<dbReference type="InterPro" id="IPR036217">
    <property type="entry name" value="MethylDNA_cys_MeTrfase_DNAb"/>
</dbReference>
<dbReference type="GO" id="GO:0006281">
    <property type="term" value="P:DNA repair"/>
    <property type="evidence" value="ECO:0007669"/>
    <property type="project" value="InterPro"/>
</dbReference>